<feature type="transmembrane region" description="Helical" evidence="2">
    <location>
        <begin position="120"/>
        <end position="140"/>
    </location>
</feature>
<proteinExistence type="predicted"/>
<keyword evidence="4" id="KW-1185">Reference proteome</keyword>
<feature type="compositionally biased region" description="Basic and acidic residues" evidence="1">
    <location>
        <begin position="289"/>
        <end position="316"/>
    </location>
</feature>
<dbReference type="Proteomes" id="UP000268350">
    <property type="component" value="Unassembled WGS sequence"/>
</dbReference>
<feature type="non-terminal residue" evidence="3">
    <location>
        <position position="491"/>
    </location>
</feature>
<feature type="compositionally biased region" description="Basic and acidic residues" evidence="1">
    <location>
        <begin position="259"/>
        <end position="271"/>
    </location>
</feature>
<evidence type="ECO:0000313" key="3">
    <source>
        <dbReference type="EMBL" id="SPP78486.1"/>
    </source>
</evidence>
<keyword evidence="2" id="KW-1133">Transmembrane helix</keyword>
<sequence length="491" mass="56313">GACCPLSPKLPHWFAWERFPLLFYKKMRYQRFDSHRTRTSVGKRTAHHCKVAGAGLVSLCSCMQNHHHHQRHSTQRHRRSLGSRWSGNGHSCSGYSYGSHTRPTPVMSTKIKSKMQGNGYFSFVSWSAISLALLLLLILGSCVDLKCLAMPCHRHTPHATLLHLLHSHSPASTIPCSCPCPCPYPLPLLHSSIPRPFSQPLCLRLCHGSIQLCPTRGLEHIMDNAMIYSALFPFPSPFLSLSLSFCLFTRSPPRRLAARRNEFRPKRNAKEKGRKKKKRTENQCQHRVSPCEKLQRREEKRSLNRTAEQQKIRADENPIEQDSIEFLVNDRELKPEQAMDKNLKKPSKRNRTQTQPKPAPKPESEPEREAYENCVNVAQEVQRGRMGQDSAIKPQIQFWRHPSNQHQPLCHPCSDCPTAVRCPLSAVRWPRAGGVHVIKHSAERWAGARGRGRTTIWNEKNKQQRKRASEQLELRAGIGTRTRFMELMEFQ</sequence>
<dbReference type="EMBL" id="OUUW01000003">
    <property type="protein sequence ID" value="SPP78486.1"/>
    <property type="molecule type" value="Genomic_DNA"/>
</dbReference>
<feature type="non-terminal residue" evidence="3">
    <location>
        <position position="1"/>
    </location>
</feature>
<keyword evidence="2" id="KW-0812">Transmembrane</keyword>
<feature type="compositionally biased region" description="Basic and acidic residues" evidence="1">
    <location>
        <begin position="328"/>
        <end position="343"/>
    </location>
</feature>
<dbReference type="AlphaFoldDB" id="A0A3B0JYM9"/>
<evidence type="ECO:0000256" key="2">
    <source>
        <dbReference type="SAM" id="Phobius"/>
    </source>
</evidence>
<protein>
    <submittedName>
        <fullName evidence="3">Uncharacterized protein</fullName>
    </submittedName>
</protein>
<feature type="compositionally biased region" description="Basic and acidic residues" evidence="1">
    <location>
        <begin position="360"/>
        <end position="370"/>
    </location>
</feature>
<evidence type="ECO:0000313" key="4">
    <source>
        <dbReference type="Proteomes" id="UP000268350"/>
    </source>
</evidence>
<reference evidence="4" key="1">
    <citation type="submission" date="2018-01" db="EMBL/GenBank/DDBJ databases">
        <authorList>
            <person name="Alioto T."/>
            <person name="Alioto T."/>
        </authorList>
    </citation>
    <scope>NUCLEOTIDE SEQUENCE [LARGE SCALE GENOMIC DNA]</scope>
</reference>
<keyword evidence="2" id="KW-0472">Membrane</keyword>
<name>A0A3B0JYM9_DROGU</name>
<accession>A0A3B0JYM9</accession>
<feature type="region of interest" description="Disordered" evidence="1">
    <location>
        <begin position="257"/>
        <end position="370"/>
    </location>
</feature>
<evidence type="ECO:0000256" key="1">
    <source>
        <dbReference type="SAM" id="MobiDB-lite"/>
    </source>
</evidence>
<gene>
    <name evidence="3" type="ORF">DGUA_6G011133</name>
</gene>
<organism evidence="3 4">
    <name type="scientific">Drosophila guanche</name>
    <name type="common">Fruit fly</name>
    <dbReference type="NCBI Taxonomy" id="7266"/>
    <lineage>
        <taxon>Eukaryota</taxon>
        <taxon>Metazoa</taxon>
        <taxon>Ecdysozoa</taxon>
        <taxon>Arthropoda</taxon>
        <taxon>Hexapoda</taxon>
        <taxon>Insecta</taxon>
        <taxon>Pterygota</taxon>
        <taxon>Neoptera</taxon>
        <taxon>Endopterygota</taxon>
        <taxon>Diptera</taxon>
        <taxon>Brachycera</taxon>
        <taxon>Muscomorpha</taxon>
        <taxon>Ephydroidea</taxon>
        <taxon>Drosophilidae</taxon>
        <taxon>Drosophila</taxon>
        <taxon>Sophophora</taxon>
    </lineage>
</organism>